<keyword evidence="4 8" id="KW-0276">Fatty acid metabolism</keyword>
<keyword evidence="6 8" id="KW-0275">Fatty acid biosynthesis</keyword>
<dbReference type="AlphaFoldDB" id="A0A388TGF6"/>
<dbReference type="GO" id="GO:0003989">
    <property type="term" value="F:acetyl-CoA carboxylase activity"/>
    <property type="evidence" value="ECO:0007669"/>
    <property type="project" value="InterPro"/>
</dbReference>
<dbReference type="PANTHER" id="PTHR45266">
    <property type="entry name" value="OXALOACETATE DECARBOXYLASE ALPHA CHAIN"/>
    <property type="match status" value="1"/>
</dbReference>
<name>A0A388TGF6_9BACT</name>
<dbReference type="InterPro" id="IPR001882">
    <property type="entry name" value="Biotin_BS"/>
</dbReference>
<dbReference type="NCBIfam" id="NF005457">
    <property type="entry name" value="PRK07051.1"/>
    <property type="match status" value="1"/>
</dbReference>
<sequence length="147" mass="15648">MDFQRIEQFIKLVEQSDINGLTIEEGDCKIEIQKSNGPAVIPAGFFPPAPVAAEAADLVAVPETARVPGLQEIRSPMSGTFYQASAPDAAPLVKVGDRVDKGQPVCIVEAMKTFNEIEADSAGTIEEILAGNAQPVEAGQPLFRIRA</sequence>
<dbReference type="PRINTS" id="PR01071">
    <property type="entry name" value="ACOABIOTINCC"/>
</dbReference>
<dbReference type="InterPro" id="IPR000089">
    <property type="entry name" value="Biotin_lipoyl"/>
</dbReference>
<keyword evidence="11" id="KW-1185">Reference proteome</keyword>
<dbReference type="CDD" id="cd06850">
    <property type="entry name" value="biotinyl_domain"/>
    <property type="match status" value="1"/>
</dbReference>
<evidence type="ECO:0000256" key="3">
    <source>
        <dbReference type="ARBA" id="ARBA00022516"/>
    </source>
</evidence>
<dbReference type="FunFam" id="2.40.50.100:FF:000003">
    <property type="entry name" value="Acetyl-CoA carboxylase biotin carboxyl carrier protein"/>
    <property type="match status" value="1"/>
</dbReference>
<reference evidence="10 11" key="1">
    <citation type="journal article" date="2019" name="ISME J.">
        <title>Genome analyses of uncultured TG2/ZB3 bacteria in 'Margulisbacteria' specifically attached to ectosymbiotic spirochetes of protists in the termite gut.</title>
        <authorList>
            <person name="Utami Y.D."/>
            <person name="Kuwahara H."/>
            <person name="Igai K."/>
            <person name="Murakami T."/>
            <person name="Sugaya K."/>
            <person name="Morikawa T."/>
            <person name="Nagura Y."/>
            <person name="Yuki M."/>
            <person name="Deevong P."/>
            <person name="Inoue T."/>
            <person name="Kihara K."/>
            <person name="Lo N."/>
            <person name="Yamada A."/>
            <person name="Ohkuma M."/>
            <person name="Hongoh Y."/>
        </authorList>
    </citation>
    <scope>NUCLEOTIDE SEQUENCE [LARGE SCALE GENOMIC DNA]</scope>
    <source>
        <strain evidence="10">NkOx7-02</strain>
    </source>
</reference>
<dbReference type="Pfam" id="PF00364">
    <property type="entry name" value="Biotin_lipoyl"/>
    <property type="match status" value="1"/>
</dbReference>
<dbReference type="InterPro" id="IPR050709">
    <property type="entry name" value="Biotin_Carboxyl_Carrier/Decarb"/>
</dbReference>
<dbReference type="PANTHER" id="PTHR45266:SF3">
    <property type="entry name" value="OXALOACETATE DECARBOXYLASE ALPHA CHAIN"/>
    <property type="match status" value="1"/>
</dbReference>
<evidence type="ECO:0000313" key="10">
    <source>
        <dbReference type="EMBL" id="GBR76179.1"/>
    </source>
</evidence>
<dbReference type="PROSITE" id="PS50968">
    <property type="entry name" value="BIOTINYL_LIPOYL"/>
    <property type="match status" value="1"/>
</dbReference>
<keyword evidence="7 8" id="KW-0092">Biotin</keyword>
<dbReference type="GO" id="GO:0006633">
    <property type="term" value="P:fatty acid biosynthetic process"/>
    <property type="evidence" value="ECO:0007669"/>
    <property type="project" value="UniProtKB-UniPathway"/>
</dbReference>
<dbReference type="GO" id="GO:0009317">
    <property type="term" value="C:acetyl-CoA carboxylase complex"/>
    <property type="evidence" value="ECO:0007669"/>
    <property type="project" value="InterPro"/>
</dbReference>
<organism evidence="10 11">
    <name type="scientific">Candidatus Termititenax persephonae</name>
    <dbReference type="NCBI Taxonomy" id="2218525"/>
    <lineage>
        <taxon>Bacteria</taxon>
        <taxon>Bacillati</taxon>
        <taxon>Candidatus Margulisiibacteriota</taxon>
        <taxon>Candidatus Termititenacia</taxon>
        <taxon>Candidatus Termititenacales</taxon>
        <taxon>Candidatus Termititenacaceae</taxon>
        <taxon>Candidatus Termititenax</taxon>
    </lineage>
</organism>
<dbReference type="Gene3D" id="2.40.50.100">
    <property type="match status" value="1"/>
</dbReference>
<dbReference type="Proteomes" id="UP000275925">
    <property type="component" value="Unassembled WGS sequence"/>
</dbReference>
<evidence type="ECO:0000256" key="4">
    <source>
        <dbReference type="ARBA" id="ARBA00022832"/>
    </source>
</evidence>
<gene>
    <name evidence="10" type="primary">accB</name>
    <name evidence="10" type="ORF">NO2_0774</name>
</gene>
<evidence type="ECO:0000256" key="7">
    <source>
        <dbReference type="ARBA" id="ARBA00023267"/>
    </source>
</evidence>
<comment type="pathway">
    <text evidence="1 8">Lipid metabolism; fatty acid biosynthesis.</text>
</comment>
<comment type="caution">
    <text evidence="10">The sequence shown here is derived from an EMBL/GenBank/DDBJ whole genome shotgun (WGS) entry which is preliminary data.</text>
</comment>
<dbReference type="SUPFAM" id="SSF51230">
    <property type="entry name" value="Single hybrid motif"/>
    <property type="match status" value="1"/>
</dbReference>
<proteinExistence type="predicted"/>
<evidence type="ECO:0000256" key="6">
    <source>
        <dbReference type="ARBA" id="ARBA00023160"/>
    </source>
</evidence>
<dbReference type="NCBIfam" id="TIGR00531">
    <property type="entry name" value="BCCP"/>
    <property type="match status" value="1"/>
</dbReference>
<accession>A0A388TGF6</accession>
<keyword evidence="3 8" id="KW-0444">Lipid biosynthesis</keyword>
<evidence type="ECO:0000256" key="8">
    <source>
        <dbReference type="RuleBase" id="RU364072"/>
    </source>
</evidence>
<evidence type="ECO:0000256" key="5">
    <source>
        <dbReference type="ARBA" id="ARBA00023098"/>
    </source>
</evidence>
<comment type="function">
    <text evidence="8">This protein is a component of the acetyl coenzyme A carboxylase complex; first, biotin carboxylase catalyzes the carboxylation of the carrier protein and then the transcarboxylase transfers the carboxyl group to form malonyl-CoA.</text>
</comment>
<dbReference type="PROSITE" id="PS00188">
    <property type="entry name" value="BIOTIN"/>
    <property type="match status" value="1"/>
</dbReference>
<evidence type="ECO:0000256" key="2">
    <source>
        <dbReference type="ARBA" id="ARBA00017562"/>
    </source>
</evidence>
<dbReference type="InterPro" id="IPR011053">
    <property type="entry name" value="Single_hybrid_motif"/>
</dbReference>
<feature type="domain" description="Lipoyl-binding" evidence="9">
    <location>
        <begin position="62"/>
        <end position="146"/>
    </location>
</feature>
<keyword evidence="5 8" id="KW-0443">Lipid metabolism</keyword>
<protein>
    <recommendedName>
        <fullName evidence="2 8">Biotin carboxyl carrier protein of acetyl-CoA carboxylase</fullName>
    </recommendedName>
</protein>
<dbReference type="UniPathway" id="UPA00094"/>
<evidence type="ECO:0000256" key="1">
    <source>
        <dbReference type="ARBA" id="ARBA00005194"/>
    </source>
</evidence>
<dbReference type="InterPro" id="IPR001249">
    <property type="entry name" value="AcCoA_biotinCC"/>
</dbReference>
<evidence type="ECO:0000259" key="9">
    <source>
        <dbReference type="PROSITE" id="PS50968"/>
    </source>
</evidence>
<dbReference type="EMBL" id="BGZO01000018">
    <property type="protein sequence ID" value="GBR76179.1"/>
    <property type="molecule type" value="Genomic_DNA"/>
</dbReference>
<evidence type="ECO:0000313" key="11">
    <source>
        <dbReference type="Proteomes" id="UP000275925"/>
    </source>
</evidence>